<keyword evidence="3" id="KW-0547">Nucleotide-binding</keyword>
<dbReference type="NCBIfam" id="TIGR01916">
    <property type="entry name" value="F420_cofE"/>
    <property type="match status" value="1"/>
</dbReference>
<keyword evidence="5" id="KW-0630">Potassium</keyword>
<name>A0A2M8P185_9CHLR</name>
<comment type="caution">
    <text evidence="9">The sequence shown here is derived from an EMBL/GenBank/DDBJ whole genome shotgun (WGS) entry which is preliminary data.</text>
</comment>
<dbReference type="AlphaFoldDB" id="A0A2M8P185"/>
<keyword evidence="7" id="KW-0464">Manganese</keyword>
<dbReference type="PANTHER" id="PTHR47917">
    <property type="match status" value="1"/>
</dbReference>
<dbReference type="InterPro" id="IPR002847">
    <property type="entry name" value="F420-0_gamma-glut_ligase-dom"/>
</dbReference>
<dbReference type="Pfam" id="PF01996">
    <property type="entry name" value="F420_ligase"/>
    <property type="match status" value="1"/>
</dbReference>
<dbReference type="PANTHER" id="PTHR47917:SF1">
    <property type="entry name" value="COENZYME F420:L-GLUTAMATE LIGASE"/>
    <property type="match status" value="1"/>
</dbReference>
<evidence type="ECO:0000256" key="6">
    <source>
        <dbReference type="ARBA" id="ARBA00023134"/>
    </source>
</evidence>
<dbReference type="GO" id="GO:0052618">
    <property type="term" value="F:coenzyme F420-0:L-glutamate ligase activity"/>
    <property type="evidence" value="ECO:0007669"/>
    <property type="project" value="TreeGrafter"/>
</dbReference>
<dbReference type="Gene3D" id="3.30.1330.100">
    <property type="entry name" value="CofE-like"/>
    <property type="match status" value="1"/>
</dbReference>
<feature type="domain" description="Coenzyme F420:L-glutamate ligase-like" evidence="8">
    <location>
        <begin position="16"/>
        <end position="233"/>
    </location>
</feature>
<dbReference type="EMBL" id="PGTK01000004">
    <property type="protein sequence ID" value="PJF31299.1"/>
    <property type="molecule type" value="Genomic_DNA"/>
</dbReference>
<evidence type="ECO:0000256" key="5">
    <source>
        <dbReference type="ARBA" id="ARBA00022958"/>
    </source>
</evidence>
<evidence type="ECO:0000313" key="10">
    <source>
        <dbReference type="Proteomes" id="UP000228921"/>
    </source>
</evidence>
<dbReference type="InterPro" id="IPR008225">
    <property type="entry name" value="F420-0_g-glutamyl_ligase"/>
</dbReference>
<gene>
    <name evidence="9" type="primary">cofE</name>
    <name evidence="9" type="ORF">CUN51_04815</name>
</gene>
<dbReference type="SUPFAM" id="SSF144010">
    <property type="entry name" value="CofE-like"/>
    <property type="match status" value="1"/>
</dbReference>
<dbReference type="Proteomes" id="UP000228921">
    <property type="component" value="Unassembled WGS sequence"/>
</dbReference>
<keyword evidence="1 9" id="KW-0436">Ligase</keyword>
<evidence type="ECO:0000256" key="7">
    <source>
        <dbReference type="ARBA" id="ARBA00023211"/>
    </source>
</evidence>
<accession>A0A2M8P185</accession>
<protein>
    <submittedName>
        <fullName evidence="9">Coenzyme F420-0:L-glutamate ligase</fullName>
    </submittedName>
</protein>
<keyword evidence="4" id="KW-0460">Magnesium</keyword>
<keyword evidence="6" id="KW-0342">GTP-binding</keyword>
<evidence type="ECO:0000313" key="9">
    <source>
        <dbReference type="EMBL" id="PJF31299.1"/>
    </source>
</evidence>
<dbReference type="GO" id="GO:0046872">
    <property type="term" value="F:metal ion binding"/>
    <property type="evidence" value="ECO:0007669"/>
    <property type="project" value="UniProtKB-KW"/>
</dbReference>
<reference evidence="9 10" key="1">
    <citation type="submission" date="2017-11" db="EMBL/GenBank/DDBJ databases">
        <title>Evolution of Phototrophy in the Chloroflexi Phylum Driven by Horizontal Gene Transfer.</title>
        <authorList>
            <person name="Ward L.M."/>
            <person name="Hemp J."/>
            <person name="Shih P.M."/>
            <person name="Mcglynn S.E."/>
            <person name="Fischer W."/>
        </authorList>
    </citation>
    <scope>NUCLEOTIDE SEQUENCE [LARGE SCALE GENOMIC DNA]</scope>
    <source>
        <strain evidence="9">CP2_2F</strain>
    </source>
</reference>
<dbReference type="Gene3D" id="3.90.1660.10">
    <property type="entry name" value="CofE-like domain"/>
    <property type="match status" value="1"/>
</dbReference>
<proteinExistence type="predicted"/>
<keyword evidence="2" id="KW-0479">Metal-binding</keyword>
<evidence type="ECO:0000256" key="4">
    <source>
        <dbReference type="ARBA" id="ARBA00022842"/>
    </source>
</evidence>
<sequence length="259" mass="27849">MTMPEADLQLFALRGLPNIQQGDDLAALIAEALRLNGLRLQKGDILVITSKIVSKAEGRLVDLRTVQPSEQAQQLAEQTGKDPRLVELVLREAQGISRVGAKVIITRHRLGFVSANSGVDQSNVRGDDDWALLLPENPDRTARQLRERLSALCGVAPAVILSDTHGRPHRFGNIGVAIGVAGIPALLNLRGRADLFGRRLQHTEIGLADELAAAAELISGQAAEGLPVVLIRGYRLPEGVPSDGNAADLYRPPHMDLYG</sequence>
<evidence type="ECO:0000256" key="3">
    <source>
        <dbReference type="ARBA" id="ARBA00022741"/>
    </source>
</evidence>
<evidence type="ECO:0000259" key="8">
    <source>
        <dbReference type="Pfam" id="PF01996"/>
    </source>
</evidence>
<dbReference type="GO" id="GO:0005525">
    <property type="term" value="F:GTP binding"/>
    <property type="evidence" value="ECO:0007669"/>
    <property type="project" value="UniProtKB-KW"/>
</dbReference>
<evidence type="ECO:0000256" key="1">
    <source>
        <dbReference type="ARBA" id="ARBA00022598"/>
    </source>
</evidence>
<evidence type="ECO:0000256" key="2">
    <source>
        <dbReference type="ARBA" id="ARBA00022723"/>
    </source>
</evidence>
<organism evidence="9 10">
    <name type="scientific">Candidatus Thermofonsia Clade 1 bacterium</name>
    <dbReference type="NCBI Taxonomy" id="2364210"/>
    <lineage>
        <taxon>Bacteria</taxon>
        <taxon>Bacillati</taxon>
        <taxon>Chloroflexota</taxon>
        <taxon>Candidatus Thermofontia</taxon>
        <taxon>Candidatus Thermofonsia Clade 1</taxon>
    </lineage>
</organism>